<gene>
    <name evidence="2" type="ordered locus">CLL_A1947</name>
</gene>
<reference evidence="2" key="1">
    <citation type="submission" date="2009-06" db="EMBL/GenBank/DDBJ databases">
        <authorList>
            <consortium name="US DOE Joint Genome Institute (JGI-PGF)"/>
            <person name="Lucas S."/>
            <person name="Copeland A."/>
            <person name="Lapidus A."/>
            <person name="Glavina del Rio T."/>
            <person name="Dalin E."/>
            <person name="Tice H."/>
            <person name="Bruce D."/>
            <person name="Goodwin L."/>
            <person name="Pitluck S."/>
            <person name="Kyrpides N."/>
            <person name="Mavromatis K."/>
            <person name="Ivanova N."/>
            <person name="Saunders E."/>
            <person name="Brettin T."/>
            <person name="Detter J.C."/>
            <person name="Han C."/>
            <person name="Larimer F."/>
            <person name="Land M."/>
            <person name="Hauser L."/>
            <person name="Markowitz V."/>
            <person name="Cheng J.-F."/>
            <person name="Hugenholtz P."/>
            <person name="Woyke T."/>
            <person name="Wu D."/>
            <person name="Gronow S."/>
            <person name="Klenk H.-P."/>
            <person name="Eisen J.A."/>
        </authorList>
    </citation>
    <scope>NUCLEOTIDE SEQUENCE</scope>
    <source>
        <strain evidence="2">Eklund 17B</strain>
    </source>
</reference>
<organism evidence="2">
    <name type="scientific">Clostridium botulinum (strain Eklund 17B / Type B)</name>
    <dbReference type="NCBI Taxonomy" id="935198"/>
    <lineage>
        <taxon>Bacteria</taxon>
        <taxon>Bacillati</taxon>
        <taxon>Bacillota</taxon>
        <taxon>Clostridia</taxon>
        <taxon>Eubacteriales</taxon>
        <taxon>Clostridiaceae</taxon>
        <taxon>Clostridium</taxon>
    </lineage>
</organism>
<feature type="transmembrane region" description="Helical" evidence="1">
    <location>
        <begin position="99"/>
        <end position="117"/>
    </location>
</feature>
<proteinExistence type="predicted"/>
<dbReference type="AlphaFoldDB" id="B2TM24"/>
<evidence type="ECO:0000313" key="2">
    <source>
        <dbReference type="EMBL" id="ACD22716.1"/>
    </source>
</evidence>
<keyword evidence="1" id="KW-1133">Transmembrane helix</keyword>
<evidence type="ECO:0000256" key="1">
    <source>
        <dbReference type="SAM" id="Phobius"/>
    </source>
</evidence>
<keyword evidence="1" id="KW-0472">Membrane</keyword>
<reference evidence="2" key="2">
    <citation type="submission" date="2009-08" db="EMBL/GenBank/DDBJ databases">
        <authorList>
            <person name="Shrivastava S."/>
            <person name="Brinkac L.M."/>
            <person name="Dodson R.J."/>
            <person name="Harkins D.M."/>
            <person name="Durkin A.S."/>
            <person name="Sutton G."/>
        </authorList>
    </citation>
    <scope>NUCLEOTIDE SEQUENCE</scope>
    <source>
        <strain evidence="2">Eklund 17B</strain>
    </source>
</reference>
<dbReference type="HOGENOM" id="CLU_2068967_0_0_9"/>
<keyword evidence="1" id="KW-0812">Transmembrane</keyword>
<accession>U4P652</accession>
<dbReference type="KEGG" id="cbk:CLL_A1947"/>
<accession>B2TM24</accession>
<protein>
    <submittedName>
        <fullName evidence="2">Uncharacterized protein</fullName>
    </submittedName>
</protein>
<dbReference type="EMBL" id="CP001056">
    <property type="protein sequence ID" value="ACD22716.1"/>
    <property type="molecule type" value="Genomic_DNA"/>
</dbReference>
<dbReference type="PATRIC" id="fig|935198.13.peg.1898"/>
<sequence>MIKQIIPCTKPLYKNCIDDEGNNWSEPIQGFALITEKQPTTGNIIEYIEPFSIFEDGSDSINDCTKYFISERQYYKAYENELRTAQEVPVQEQKFNKNILTMVLALIGIAFGIIGLFF</sequence>
<name>B2TM24_CLOBB</name>